<proteinExistence type="predicted"/>
<evidence type="ECO:0000313" key="2">
    <source>
        <dbReference type="Proteomes" id="UP001157126"/>
    </source>
</evidence>
<dbReference type="RefSeq" id="WP_284304105.1">
    <property type="nucleotide sequence ID" value="NZ_BSUO01000001.1"/>
</dbReference>
<dbReference type="EMBL" id="BSUO01000001">
    <property type="protein sequence ID" value="GMA40397.1"/>
    <property type="molecule type" value="Genomic_DNA"/>
</dbReference>
<dbReference type="Proteomes" id="UP001157126">
    <property type="component" value="Unassembled WGS sequence"/>
</dbReference>
<keyword evidence="2" id="KW-1185">Reference proteome</keyword>
<comment type="caution">
    <text evidence="1">The sequence shown here is derived from an EMBL/GenBank/DDBJ whole genome shotgun (WGS) entry which is preliminary data.</text>
</comment>
<accession>A0ABQ6ITB5</accession>
<reference evidence="2" key="1">
    <citation type="journal article" date="2019" name="Int. J. Syst. Evol. Microbiol.">
        <title>The Global Catalogue of Microorganisms (GCM) 10K type strain sequencing project: providing services to taxonomists for standard genome sequencing and annotation.</title>
        <authorList>
            <consortium name="The Broad Institute Genomics Platform"/>
            <consortium name="The Broad Institute Genome Sequencing Center for Infectious Disease"/>
            <person name="Wu L."/>
            <person name="Ma J."/>
        </authorList>
    </citation>
    <scope>NUCLEOTIDE SEQUENCE [LARGE SCALE GENOMIC DNA]</scope>
    <source>
        <strain evidence="2">NBRC 113072</strain>
    </source>
</reference>
<protein>
    <submittedName>
        <fullName evidence="1">Uncharacterized protein</fullName>
    </submittedName>
</protein>
<evidence type="ECO:0000313" key="1">
    <source>
        <dbReference type="EMBL" id="GMA40397.1"/>
    </source>
</evidence>
<name>A0ABQ6ITB5_9MICO</name>
<organism evidence="1 2">
    <name type="scientific">Mobilicoccus caccae</name>
    <dbReference type="NCBI Taxonomy" id="1859295"/>
    <lineage>
        <taxon>Bacteria</taxon>
        <taxon>Bacillati</taxon>
        <taxon>Actinomycetota</taxon>
        <taxon>Actinomycetes</taxon>
        <taxon>Micrococcales</taxon>
        <taxon>Dermatophilaceae</taxon>
        <taxon>Mobilicoccus</taxon>
    </lineage>
</organism>
<gene>
    <name evidence="1" type="ORF">GCM10025883_24420</name>
</gene>
<sequence>MRSMLPVAGIDLGPVARTRADCFADDVVAEARSVGVDPGLLFVDTHRIITAAGDLHVVATISGAGAQEWQLWRMCSAVVRRHGALACTVGRHSVGDGHALVATRAAIDERLLRIAGRCVHFPGVESLVGTMTVGQIVEASAIEHVTEIGAPALDVTAEILTGGHVRPRWEFGTLTLHVQHEGQRLYRPFEVAPAAASH</sequence>